<sequence>PMHKCLNQIYEIISSLKLTSQKSIQNFLTNKHISIMEKQGKWGTEKGWVSTKLLSETKGKLVKADNKSKVKHWSKE</sequence>
<feature type="non-terminal residue" evidence="1">
    <location>
        <position position="1"/>
    </location>
</feature>
<evidence type="ECO:0000313" key="2">
    <source>
        <dbReference type="Proteomes" id="UP000886653"/>
    </source>
</evidence>
<name>A0A9P6N8V7_9BASI</name>
<accession>A0A9P6N8V7</accession>
<organism evidence="1 2">
    <name type="scientific">Cronartium quercuum f. sp. fusiforme G11</name>
    <dbReference type="NCBI Taxonomy" id="708437"/>
    <lineage>
        <taxon>Eukaryota</taxon>
        <taxon>Fungi</taxon>
        <taxon>Dikarya</taxon>
        <taxon>Basidiomycota</taxon>
        <taxon>Pucciniomycotina</taxon>
        <taxon>Pucciniomycetes</taxon>
        <taxon>Pucciniales</taxon>
        <taxon>Coleosporiaceae</taxon>
        <taxon>Cronartium</taxon>
    </lineage>
</organism>
<proteinExistence type="predicted"/>
<protein>
    <submittedName>
        <fullName evidence="1">Uncharacterized protein</fullName>
    </submittedName>
</protein>
<comment type="caution">
    <text evidence="1">The sequence shown here is derived from an EMBL/GenBank/DDBJ whole genome shotgun (WGS) entry which is preliminary data.</text>
</comment>
<dbReference type="AlphaFoldDB" id="A0A9P6N8V7"/>
<dbReference type="Proteomes" id="UP000886653">
    <property type="component" value="Unassembled WGS sequence"/>
</dbReference>
<keyword evidence="2" id="KW-1185">Reference proteome</keyword>
<reference evidence="1" key="1">
    <citation type="submission" date="2013-11" db="EMBL/GenBank/DDBJ databases">
        <title>Genome sequence of the fusiform rust pathogen reveals effectors for host alternation and coevolution with pine.</title>
        <authorList>
            <consortium name="DOE Joint Genome Institute"/>
            <person name="Smith K."/>
            <person name="Pendleton A."/>
            <person name="Kubisiak T."/>
            <person name="Anderson C."/>
            <person name="Salamov A."/>
            <person name="Aerts A."/>
            <person name="Riley R."/>
            <person name="Clum A."/>
            <person name="Lindquist E."/>
            <person name="Ence D."/>
            <person name="Campbell M."/>
            <person name="Kronenberg Z."/>
            <person name="Feau N."/>
            <person name="Dhillon B."/>
            <person name="Hamelin R."/>
            <person name="Burleigh J."/>
            <person name="Smith J."/>
            <person name="Yandell M."/>
            <person name="Nelson C."/>
            <person name="Grigoriev I."/>
            <person name="Davis J."/>
        </authorList>
    </citation>
    <scope>NUCLEOTIDE SEQUENCE</scope>
    <source>
        <strain evidence="1">G11</strain>
    </source>
</reference>
<evidence type="ECO:0000313" key="1">
    <source>
        <dbReference type="EMBL" id="KAG0141162.1"/>
    </source>
</evidence>
<dbReference type="EMBL" id="MU167398">
    <property type="protein sequence ID" value="KAG0141162.1"/>
    <property type="molecule type" value="Genomic_DNA"/>
</dbReference>
<gene>
    <name evidence="1" type="ORF">CROQUDRAFT_52093</name>
</gene>